<dbReference type="Pfam" id="PF00801">
    <property type="entry name" value="PKD"/>
    <property type="match status" value="1"/>
</dbReference>
<reference evidence="5" key="1">
    <citation type="journal article" date="2019" name="Int. J. Syst. Evol. Microbiol.">
        <title>The Global Catalogue of Microorganisms (GCM) 10K type strain sequencing project: providing services to taxonomists for standard genome sequencing and annotation.</title>
        <authorList>
            <consortium name="The Broad Institute Genomics Platform"/>
            <consortium name="The Broad Institute Genome Sequencing Center for Infectious Disease"/>
            <person name="Wu L."/>
            <person name="Ma J."/>
        </authorList>
    </citation>
    <scope>NUCLEOTIDE SEQUENCE [LARGE SCALE GENOMIC DNA]</scope>
    <source>
        <strain evidence="5">JCM 15572</strain>
    </source>
</reference>
<evidence type="ECO:0000256" key="2">
    <source>
        <dbReference type="SAM" id="SignalP"/>
    </source>
</evidence>
<evidence type="ECO:0000256" key="1">
    <source>
        <dbReference type="SAM" id="MobiDB-lite"/>
    </source>
</evidence>
<dbReference type="InterPro" id="IPR000601">
    <property type="entry name" value="PKD_dom"/>
</dbReference>
<dbReference type="EMBL" id="BAAAPH010000008">
    <property type="protein sequence ID" value="GAA1570092.1"/>
    <property type="molecule type" value="Genomic_DNA"/>
</dbReference>
<name>A0ABN2D432_9ACTN</name>
<feature type="domain" description="PKD" evidence="3">
    <location>
        <begin position="208"/>
        <end position="261"/>
    </location>
</feature>
<evidence type="ECO:0000313" key="5">
    <source>
        <dbReference type="Proteomes" id="UP001501705"/>
    </source>
</evidence>
<dbReference type="Gene3D" id="2.60.40.10">
    <property type="entry name" value="Immunoglobulins"/>
    <property type="match status" value="1"/>
</dbReference>
<evidence type="ECO:0000313" key="4">
    <source>
        <dbReference type="EMBL" id="GAA1570092.1"/>
    </source>
</evidence>
<dbReference type="SUPFAM" id="SSF49299">
    <property type="entry name" value="PKD domain"/>
    <property type="match status" value="1"/>
</dbReference>
<dbReference type="Proteomes" id="UP001501705">
    <property type="component" value="Unassembled WGS sequence"/>
</dbReference>
<dbReference type="InterPro" id="IPR035986">
    <property type="entry name" value="PKD_dom_sf"/>
</dbReference>
<accession>A0ABN2D432</accession>
<dbReference type="InterPro" id="IPR013783">
    <property type="entry name" value="Ig-like_fold"/>
</dbReference>
<keyword evidence="5" id="KW-1185">Reference proteome</keyword>
<proteinExistence type="predicted"/>
<feature type="compositionally biased region" description="Basic and acidic residues" evidence="1">
    <location>
        <begin position="92"/>
        <end position="106"/>
    </location>
</feature>
<feature type="chain" id="PRO_5047473864" description="PKD domain-containing protein" evidence="2">
    <location>
        <begin position="20"/>
        <end position="303"/>
    </location>
</feature>
<comment type="caution">
    <text evidence="4">The sequence shown here is derived from an EMBL/GenBank/DDBJ whole genome shotgun (WGS) entry which is preliminary data.</text>
</comment>
<dbReference type="CDD" id="cd00146">
    <property type="entry name" value="PKD"/>
    <property type="match status" value="1"/>
</dbReference>
<feature type="signal peptide" evidence="2">
    <location>
        <begin position="1"/>
        <end position="19"/>
    </location>
</feature>
<feature type="region of interest" description="Disordered" evidence="1">
    <location>
        <begin position="61"/>
        <end position="106"/>
    </location>
</feature>
<organism evidence="4 5">
    <name type="scientific">Kribbella hippodromi</name>
    <dbReference type="NCBI Taxonomy" id="434347"/>
    <lineage>
        <taxon>Bacteria</taxon>
        <taxon>Bacillati</taxon>
        <taxon>Actinomycetota</taxon>
        <taxon>Actinomycetes</taxon>
        <taxon>Propionibacteriales</taxon>
        <taxon>Kribbellaceae</taxon>
        <taxon>Kribbella</taxon>
    </lineage>
</organism>
<protein>
    <recommendedName>
        <fullName evidence="3">PKD domain-containing protein</fullName>
    </recommendedName>
</protein>
<dbReference type="PROSITE" id="PS50093">
    <property type="entry name" value="PKD"/>
    <property type="match status" value="1"/>
</dbReference>
<gene>
    <name evidence="4" type="ORF">GCM10009804_28220</name>
</gene>
<keyword evidence="2" id="KW-0732">Signal</keyword>
<evidence type="ECO:0000259" key="3">
    <source>
        <dbReference type="PROSITE" id="PS50093"/>
    </source>
</evidence>
<sequence>MRRVVGAVAAITALPVAMAAVPSSVLAATAHPRAPHIARSTASTPAPPPEVDVNLTREGATAKGSSRLGGRQHSRPKQTSTNPKGIKSAPPRSREDTGVDPRGRTDLKLNIGICGRVQVDGSVFGPDRCQPVVPDGARGVVRTVPPEVVRVRPRDVTWEQVLAETKSVVFPGLTVKVQPEDRTLVNLETNVYTDDSKVSNTTVTLLGFPVEVQATPISYTWRFGDGTPALTTSTPGKAYPGKEIIHKYLRRGNVRLTVTTSYAARYNVAGTGWQYVPGTVPITGPPTALAIHEAIPVLVDPER</sequence>